<dbReference type="SUPFAM" id="SSF81383">
    <property type="entry name" value="F-box domain"/>
    <property type="match status" value="1"/>
</dbReference>
<evidence type="ECO:0000256" key="1">
    <source>
        <dbReference type="SAM" id="Coils"/>
    </source>
</evidence>
<evidence type="ECO:0000313" key="3">
    <source>
        <dbReference type="Proteomes" id="UP000054217"/>
    </source>
</evidence>
<dbReference type="Proteomes" id="UP000054217">
    <property type="component" value="Unassembled WGS sequence"/>
</dbReference>
<dbReference type="InterPro" id="IPR036047">
    <property type="entry name" value="F-box-like_dom_sf"/>
</dbReference>
<dbReference type="EMBL" id="KN831994">
    <property type="protein sequence ID" value="KIO00698.1"/>
    <property type="molecule type" value="Genomic_DNA"/>
</dbReference>
<feature type="coiled-coil region" evidence="1">
    <location>
        <begin position="4"/>
        <end position="31"/>
    </location>
</feature>
<reference evidence="3" key="2">
    <citation type="submission" date="2015-01" db="EMBL/GenBank/DDBJ databases">
        <title>Evolutionary Origins and Diversification of the Mycorrhizal Mutualists.</title>
        <authorList>
            <consortium name="DOE Joint Genome Institute"/>
            <consortium name="Mycorrhizal Genomics Consortium"/>
            <person name="Kohler A."/>
            <person name="Kuo A."/>
            <person name="Nagy L.G."/>
            <person name="Floudas D."/>
            <person name="Copeland A."/>
            <person name="Barry K.W."/>
            <person name="Cichocki N."/>
            <person name="Veneault-Fourrey C."/>
            <person name="LaButti K."/>
            <person name="Lindquist E.A."/>
            <person name="Lipzen A."/>
            <person name="Lundell T."/>
            <person name="Morin E."/>
            <person name="Murat C."/>
            <person name="Riley R."/>
            <person name="Ohm R."/>
            <person name="Sun H."/>
            <person name="Tunlid A."/>
            <person name="Henrissat B."/>
            <person name="Grigoriev I.V."/>
            <person name="Hibbett D.S."/>
            <person name="Martin F."/>
        </authorList>
    </citation>
    <scope>NUCLEOTIDE SEQUENCE [LARGE SCALE GENOMIC DNA]</scope>
    <source>
        <strain evidence="3">Marx 270</strain>
    </source>
</reference>
<organism evidence="2 3">
    <name type="scientific">Pisolithus tinctorius Marx 270</name>
    <dbReference type="NCBI Taxonomy" id="870435"/>
    <lineage>
        <taxon>Eukaryota</taxon>
        <taxon>Fungi</taxon>
        <taxon>Dikarya</taxon>
        <taxon>Basidiomycota</taxon>
        <taxon>Agaricomycotina</taxon>
        <taxon>Agaricomycetes</taxon>
        <taxon>Agaricomycetidae</taxon>
        <taxon>Boletales</taxon>
        <taxon>Sclerodermatineae</taxon>
        <taxon>Pisolithaceae</taxon>
        <taxon>Pisolithus</taxon>
    </lineage>
</organism>
<protein>
    <submittedName>
        <fullName evidence="2">Uncharacterized protein</fullName>
    </submittedName>
</protein>
<sequence>MDELVAARVELVRLEENERNLVKQLSDVRTAAAMQRKRIDELIRTRPPPIQCLPVELLSSILLLALRGTNPSEKVTLSLVSQRWRDVILDRPSFWSAIEIVNSRKLSPAVRLHLKKSRGAPLDIAIRVESSKHHSSLREGLDLLIPCADRWHTLYIYSCSLVSIPQFILDRIGAAKFPSLKRIELDWGHDAFPTFLSATNVPVLEHLELGYLMVPVRGSRSPHRSVPGMSFSTHIPVLTLVTLTLWGHTPPWSLQPNSLHFPVLETLKIFLASTIEFFKAVVTPKLISLDYTVSLEDLLSTLFGSLEGKFSSVKRVSIHSSGLDASSALALCRVFPNVCHAEFYSKYLPHAFFDPCEGTYAFRSPVDYWKSLESVAFRDMDPRIWLEPLIRENNAFVRWLVERQHQRPLRVRIEGVYAEEEDVPLFCILYEILREYCVVELEDVALRHKSELSKSAGSRLQLSVRTFTSGLVDDIGAVVGKWPSHE</sequence>
<proteinExistence type="predicted"/>
<keyword evidence="1" id="KW-0175">Coiled coil</keyword>
<dbReference type="InParanoid" id="A0A0C3IV06"/>
<name>A0A0C3IV06_PISTI</name>
<accession>A0A0C3IV06</accession>
<reference evidence="2 3" key="1">
    <citation type="submission" date="2014-04" db="EMBL/GenBank/DDBJ databases">
        <authorList>
            <consortium name="DOE Joint Genome Institute"/>
            <person name="Kuo A."/>
            <person name="Kohler A."/>
            <person name="Costa M.D."/>
            <person name="Nagy L.G."/>
            <person name="Floudas D."/>
            <person name="Copeland A."/>
            <person name="Barry K.W."/>
            <person name="Cichocki N."/>
            <person name="Veneault-Fourrey C."/>
            <person name="LaButti K."/>
            <person name="Lindquist E.A."/>
            <person name="Lipzen A."/>
            <person name="Lundell T."/>
            <person name="Morin E."/>
            <person name="Murat C."/>
            <person name="Sun H."/>
            <person name="Tunlid A."/>
            <person name="Henrissat B."/>
            <person name="Grigoriev I.V."/>
            <person name="Hibbett D.S."/>
            <person name="Martin F."/>
            <person name="Nordberg H.P."/>
            <person name="Cantor M.N."/>
            <person name="Hua S.X."/>
        </authorList>
    </citation>
    <scope>NUCLEOTIDE SEQUENCE [LARGE SCALE GENOMIC DNA]</scope>
    <source>
        <strain evidence="2 3">Marx 270</strain>
    </source>
</reference>
<gene>
    <name evidence="2" type="ORF">M404DRAFT_1003704</name>
</gene>
<dbReference type="HOGENOM" id="CLU_023752_1_0_1"/>
<evidence type="ECO:0000313" key="2">
    <source>
        <dbReference type="EMBL" id="KIO00698.1"/>
    </source>
</evidence>
<keyword evidence="3" id="KW-1185">Reference proteome</keyword>
<dbReference type="OrthoDB" id="2641965at2759"/>
<dbReference type="AlphaFoldDB" id="A0A0C3IV06"/>